<protein>
    <recommendedName>
        <fullName evidence="4">CUB domain-containing protein</fullName>
    </recommendedName>
</protein>
<accession>A0ABP1QVL0</accession>
<dbReference type="InterPro" id="IPR000859">
    <property type="entry name" value="CUB_dom"/>
</dbReference>
<dbReference type="InterPro" id="IPR035914">
    <property type="entry name" value="Sperma_CUB_dom_sf"/>
</dbReference>
<gene>
    <name evidence="5" type="ORF">ODALV1_LOCUS15669</name>
</gene>
<organism evidence="5 6">
    <name type="scientific">Orchesella dallaii</name>
    <dbReference type="NCBI Taxonomy" id="48710"/>
    <lineage>
        <taxon>Eukaryota</taxon>
        <taxon>Metazoa</taxon>
        <taxon>Ecdysozoa</taxon>
        <taxon>Arthropoda</taxon>
        <taxon>Hexapoda</taxon>
        <taxon>Collembola</taxon>
        <taxon>Entomobryomorpha</taxon>
        <taxon>Entomobryoidea</taxon>
        <taxon>Orchesellidae</taxon>
        <taxon>Orchesellinae</taxon>
        <taxon>Orchesella</taxon>
    </lineage>
</organism>
<keyword evidence="6" id="KW-1185">Reference proteome</keyword>
<dbReference type="EMBL" id="CAXLJM020000048">
    <property type="protein sequence ID" value="CAL8112483.1"/>
    <property type="molecule type" value="Genomic_DNA"/>
</dbReference>
<evidence type="ECO:0000313" key="5">
    <source>
        <dbReference type="EMBL" id="CAL8112483.1"/>
    </source>
</evidence>
<reference evidence="5 6" key="1">
    <citation type="submission" date="2024-08" db="EMBL/GenBank/DDBJ databases">
        <authorList>
            <person name="Cucini C."/>
            <person name="Frati F."/>
        </authorList>
    </citation>
    <scope>NUCLEOTIDE SEQUENCE [LARGE SCALE GENOMIC DNA]</scope>
</reference>
<dbReference type="SUPFAM" id="SSF49854">
    <property type="entry name" value="Spermadhesin, CUB domain"/>
    <property type="match status" value="1"/>
</dbReference>
<evidence type="ECO:0000256" key="3">
    <source>
        <dbReference type="SAM" id="SignalP"/>
    </source>
</evidence>
<comment type="caution">
    <text evidence="5">The sequence shown here is derived from an EMBL/GenBank/DDBJ whole genome shotgun (WGS) entry which is preliminary data.</text>
</comment>
<evidence type="ECO:0000313" key="6">
    <source>
        <dbReference type="Proteomes" id="UP001642540"/>
    </source>
</evidence>
<evidence type="ECO:0000256" key="2">
    <source>
        <dbReference type="PROSITE-ProRule" id="PRU00059"/>
    </source>
</evidence>
<dbReference type="Gene3D" id="2.60.120.290">
    <property type="entry name" value="Spermadhesin, CUB domain"/>
    <property type="match status" value="1"/>
</dbReference>
<dbReference type="SMART" id="SM00042">
    <property type="entry name" value="CUB"/>
    <property type="match status" value="1"/>
</dbReference>
<feature type="chain" id="PRO_5047515128" description="CUB domain-containing protein" evidence="3">
    <location>
        <begin position="22"/>
        <end position="479"/>
    </location>
</feature>
<keyword evidence="1" id="KW-1015">Disulfide bond</keyword>
<feature type="signal peptide" evidence="3">
    <location>
        <begin position="1"/>
        <end position="21"/>
    </location>
</feature>
<evidence type="ECO:0000259" key="4">
    <source>
        <dbReference type="PROSITE" id="PS01180"/>
    </source>
</evidence>
<name>A0ABP1QVL0_9HEXA</name>
<sequence>MRHKVACILAFLEGLLIFSTAVPPEVTTLEIEESWFSNSVKGLKEDFFQADENFVTDFPENLTDEDADAPLENSIPGINEHDEELLDDNEFLQFYMQEEQTNFLDIVAQQIFFLDQRNSKILSITINHQYNIIYVAGNLNSISSHIRILQDPLKNRSRLANLTYPIYRLLTANRRTTFVKGSAAAVRFTSNNSRQGQGFRLRFQNFDTRIEDGMCGGVIIRKTGFLNYKLRRNSSHNEHCVWLIHSPYATSIELNLVQDGFESVGDYIVVNTIDPDTGTIRNNTQIMNSNNWYKKIEAPLVIIVYRSDERTPGKGFLLQFHSTDTEFNPKYKYKLQHTTGFSGTVEYPTEHDKWDSGTRGERDIFVIVSSGITSFEKYTTTIDWKIQQANYSCINAFLAIYITRDMGSQHTFWSDTEFENRDGLHCYDDDRLLLEDTNIVSLLGQTFIIVYKSGSDHQNGNGSLFKFNYYRKGKCPTLV</sequence>
<comment type="caution">
    <text evidence="2">Lacks conserved residue(s) required for the propagation of feature annotation.</text>
</comment>
<dbReference type="PROSITE" id="PS01180">
    <property type="entry name" value="CUB"/>
    <property type="match status" value="1"/>
</dbReference>
<dbReference type="Proteomes" id="UP001642540">
    <property type="component" value="Unassembled WGS sequence"/>
</dbReference>
<proteinExistence type="predicted"/>
<evidence type="ECO:0000256" key="1">
    <source>
        <dbReference type="ARBA" id="ARBA00023157"/>
    </source>
</evidence>
<keyword evidence="3" id="KW-0732">Signal</keyword>
<feature type="domain" description="CUB" evidence="4">
    <location>
        <begin position="215"/>
        <end position="323"/>
    </location>
</feature>